<comment type="caution">
    <text evidence="1">The sequence shown here is derived from an EMBL/GenBank/DDBJ whole genome shotgun (WGS) entry which is preliminary data.</text>
</comment>
<evidence type="ECO:0000313" key="1">
    <source>
        <dbReference type="EMBL" id="GAH33171.1"/>
    </source>
</evidence>
<name>X1EIL5_9ZZZZ</name>
<gene>
    <name evidence="1" type="ORF">S03H2_15395</name>
</gene>
<dbReference type="AlphaFoldDB" id="X1EIL5"/>
<dbReference type="EMBL" id="BARU01007826">
    <property type="protein sequence ID" value="GAH33171.1"/>
    <property type="molecule type" value="Genomic_DNA"/>
</dbReference>
<protein>
    <submittedName>
        <fullName evidence="1">Uncharacterized protein</fullName>
    </submittedName>
</protein>
<proteinExistence type="predicted"/>
<accession>X1EIL5</accession>
<reference evidence="1" key="1">
    <citation type="journal article" date="2014" name="Front. Microbiol.">
        <title>High frequency of phylogenetically diverse reductive dehalogenase-homologous genes in deep subseafloor sedimentary metagenomes.</title>
        <authorList>
            <person name="Kawai M."/>
            <person name="Futagami T."/>
            <person name="Toyoda A."/>
            <person name="Takaki Y."/>
            <person name="Nishi S."/>
            <person name="Hori S."/>
            <person name="Arai W."/>
            <person name="Tsubouchi T."/>
            <person name="Morono Y."/>
            <person name="Uchiyama I."/>
            <person name="Ito T."/>
            <person name="Fujiyama A."/>
            <person name="Inagaki F."/>
            <person name="Takami H."/>
        </authorList>
    </citation>
    <scope>NUCLEOTIDE SEQUENCE</scope>
    <source>
        <strain evidence="1">Expedition CK06-06</strain>
    </source>
</reference>
<sequence>MTMFAHMLRHAGATAIAMAFCVFAVAPAMAARDYAEFDDESVIKRAEQVIEERSKDGVFIFRDPKLNSDLNLVYEKVKIVRGMKGYGWFANAIFHKKDEPEKQYAIDFWFKPDDEGLALIDIRVQKGPKRDGDGYTMITRLPVAWWWLPVQEHPGTTEDTRAWHVMSVIHNYINKNKNDEGALELTDKETGEKIPLEFVEMHRPIRYIKKDGMYFACSDFRKVGSDNEYYDIDFWVDEKTGRLQVDDVKIHKVPIQEDGIWTQKDLYTFEGMDFEVTL</sequence>
<organism evidence="1">
    <name type="scientific">marine sediment metagenome</name>
    <dbReference type="NCBI Taxonomy" id="412755"/>
    <lineage>
        <taxon>unclassified sequences</taxon>
        <taxon>metagenomes</taxon>
        <taxon>ecological metagenomes</taxon>
    </lineage>
</organism>